<dbReference type="EMBL" id="UYYG01001151">
    <property type="protein sequence ID" value="VDN55025.1"/>
    <property type="molecule type" value="Genomic_DNA"/>
</dbReference>
<dbReference type="GO" id="GO:0015937">
    <property type="term" value="P:coenzyme A biosynthetic process"/>
    <property type="evidence" value="ECO:0007669"/>
    <property type="project" value="UniProtKB-ARBA"/>
</dbReference>
<evidence type="ECO:0000313" key="5">
    <source>
        <dbReference type="Proteomes" id="UP000274756"/>
    </source>
</evidence>
<name>A0A158Q2Q8_DRAME</name>
<evidence type="ECO:0000259" key="2">
    <source>
        <dbReference type="Pfam" id="PF04127"/>
    </source>
</evidence>
<dbReference type="PANTHER" id="PTHR12290">
    <property type="entry name" value="CORNICHON-RELATED"/>
    <property type="match status" value="1"/>
</dbReference>
<protein>
    <submittedName>
        <fullName evidence="6">DFP domain-containing protein</fullName>
    </submittedName>
</protein>
<dbReference type="Proteomes" id="UP000038040">
    <property type="component" value="Unplaced"/>
</dbReference>
<dbReference type="WBParaSite" id="DME_0000063801-mRNA-1">
    <property type="protein sequence ID" value="DME_0000063801-mRNA-1"/>
    <property type="gene ID" value="DME_0000063801"/>
</dbReference>
<organism evidence="4 6">
    <name type="scientific">Dracunculus medinensis</name>
    <name type="common">Guinea worm</name>
    <dbReference type="NCBI Taxonomy" id="318479"/>
    <lineage>
        <taxon>Eukaryota</taxon>
        <taxon>Metazoa</taxon>
        <taxon>Ecdysozoa</taxon>
        <taxon>Nematoda</taxon>
        <taxon>Chromadorea</taxon>
        <taxon>Rhabditida</taxon>
        <taxon>Spirurina</taxon>
        <taxon>Dracunculoidea</taxon>
        <taxon>Dracunculidae</taxon>
        <taxon>Dracunculus</taxon>
    </lineage>
</organism>
<keyword evidence="5" id="KW-1185">Reference proteome</keyword>
<comment type="similarity">
    <text evidence="1">Belongs to the PPC synthetase family.</text>
</comment>
<dbReference type="GO" id="GO:0003824">
    <property type="term" value="F:catalytic activity"/>
    <property type="evidence" value="ECO:0007669"/>
    <property type="project" value="UniProtKB-ARBA"/>
</dbReference>
<reference evidence="3 5" key="2">
    <citation type="submission" date="2018-11" db="EMBL/GenBank/DDBJ databases">
        <authorList>
            <consortium name="Pathogen Informatics"/>
        </authorList>
    </citation>
    <scope>NUCLEOTIDE SEQUENCE [LARGE SCALE GENOMIC DNA]</scope>
</reference>
<dbReference type="Pfam" id="PF04127">
    <property type="entry name" value="DFP"/>
    <property type="match status" value="1"/>
</dbReference>
<dbReference type="Proteomes" id="UP000274756">
    <property type="component" value="Unassembled WGS sequence"/>
</dbReference>
<accession>A0A158Q2Q8</accession>
<dbReference type="AlphaFoldDB" id="A0A158Q2Q8"/>
<sequence>MAILGLDEFLDRNSAKKIALVTSGGTKVPLEKNTVRYIDNFSLGNRGSASAEYFLKSQYAVIFFHRDNSLKPFSRKYKELFYNLKIDTDGAVKVEHIDGLSDAVRLYHESKDCLFFIPFDTVMQYLSLLREICLRLQPMKSSVLIYLSAAVSDFYVPDEDLPTHKIHSNKGTFNLTMNIVPKILGCLVELCSEAYIVSFKLETDELVLEAKAREALLKYKHQLVIGNILDTRNKKVIFFNKDTEEEIKLTKEQQENCVEIEDLIISKLVKEHANFMKRQ</sequence>
<evidence type="ECO:0000313" key="6">
    <source>
        <dbReference type="WBParaSite" id="DME_0000063801-mRNA-1"/>
    </source>
</evidence>
<dbReference type="SUPFAM" id="SSF102645">
    <property type="entry name" value="CoaB-like"/>
    <property type="match status" value="1"/>
</dbReference>
<gene>
    <name evidence="3" type="ORF">DME_LOCUS4998</name>
</gene>
<feature type="domain" description="DNA/pantothenate metabolism flavoprotein C-terminal" evidence="2">
    <location>
        <begin position="143"/>
        <end position="255"/>
    </location>
</feature>
<dbReference type="Gene3D" id="3.40.50.10300">
    <property type="entry name" value="CoaB-like"/>
    <property type="match status" value="1"/>
</dbReference>
<evidence type="ECO:0000313" key="4">
    <source>
        <dbReference type="Proteomes" id="UP000038040"/>
    </source>
</evidence>
<dbReference type="InterPro" id="IPR007085">
    <property type="entry name" value="DNA/pantothenate-metab_flavo_C"/>
</dbReference>
<evidence type="ECO:0000313" key="3">
    <source>
        <dbReference type="EMBL" id="VDN55025.1"/>
    </source>
</evidence>
<proteinExistence type="inferred from homology"/>
<dbReference type="STRING" id="318479.A0A158Q2Q8"/>
<evidence type="ECO:0000256" key="1">
    <source>
        <dbReference type="ARBA" id="ARBA00005703"/>
    </source>
</evidence>
<dbReference type="InterPro" id="IPR035929">
    <property type="entry name" value="CoaB-like_sf"/>
</dbReference>
<dbReference type="OrthoDB" id="70224at2759"/>
<reference evidence="6" key="1">
    <citation type="submission" date="2016-04" db="UniProtKB">
        <authorList>
            <consortium name="WormBaseParasite"/>
        </authorList>
    </citation>
    <scope>IDENTIFICATION</scope>
</reference>